<evidence type="ECO:0000256" key="1">
    <source>
        <dbReference type="SAM" id="Phobius"/>
    </source>
</evidence>
<comment type="caution">
    <text evidence="2">The sequence shown here is derived from an EMBL/GenBank/DDBJ whole genome shotgun (WGS) entry which is preliminary data.</text>
</comment>
<gene>
    <name evidence="2" type="ORF">C8J55DRAFT_503067</name>
</gene>
<dbReference type="AlphaFoldDB" id="A0A9W9DZQ0"/>
<reference evidence="2" key="1">
    <citation type="submission" date="2022-08" db="EMBL/GenBank/DDBJ databases">
        <authorList>
            <consortium name="DOE Joint Genome Institute"/>
            <person name="Min B."/>
            <person name="Riley R."/>
            <person name="Sierra-Patev S."/>
            <person name="Naranjo-Ortiz M."/>
            <person name="Looney B."/>
            <person name="Konkel Z."/>
            <person name="Slot J.C."/>
            <person name="Sakamoto Y."/>
            <person name="Steenwyk J.L."/>
            <person name="Rokas A."/>
            <person name="Carro J."/>
            <person name="Camarero S."/>
            <person name="Ferreira P."/>
            <person name="Molpeceres G."/>
            <person name="Ruiz-Duenas F.J."/>
            <person name="Serrano A."/>
            <person name="Henrissat B."/>
            <person name="Drula E."/>
            <person name="Hughes K.W."/>
            <person name="Mata J.L."/>
            <person name="Ishikawa N.K."/>
            <person name="Vargas-Isla R."/>
            <person name="Ushijima S."/>
            <person name="Smith C.A."/>
            <person name="Ahrendt S."/>
            <person name="Andreopoulos W."/>
            <person name="He G."/>
            <person name="Labutti K."/>
            <person name="Lipzen A."/>
            <person name="Ng V."/>
            <person name="Sandor L."/>
            <person name="Barry K."/>
            <person name="Martinez A.T."/>
            <person name="Xiao Y."/>
            <person name="Gibbons J.G."/>
            <person name="Terashima K."/>
            <person name="Hibbett D.S."/>
            <person name="Grigoriev I.V."/>
        </authorList>
    </citation>
    <scope>NUCLEOTIDE SEQUENCE</scope>
    <source>
        <strain evidence="2">Sp2 HRB7682 ss15</strain>
    </source>
</reference>
<keyword evidence="1" id="KW-0472">Membrane</keyword>
<organism evidence="2 3">
    <name type="scientific">Lentinula lateritia</name>
    <dbReference type="NCBI Taxonomy" id="40482"/>
    <lineage>
        <taxon>Eukaryota</taxon>
        <taxon>Fungi</taxon>
        <taxon>Dikarya</taxon>
        <taxon>Basidiomycota</taxon>
        <taxon>Agaricomycotina</taxon>
        <taxon>Agaricomycetes</taxon>
        <taxon>Agaricomycetidae</taxon>
        <taxon>Agaricales</taxon>
        <taxon>Marasmiineae</taxon>
        <taxon>Omphalotaceae</taxon>
        <taxon>Lentinula</taxon>
    </lineage>
</organism>
<evidence type="ECO:0000313" key="3">
    <source>
        <dbReference type="Proteomes" id="UP001150238"/>
    </source>
</evidence>
<feature type="transmembrane region" description="Helical" evidence="1">
    <location>
        <begin position="12"/>
        <end position="31"/>
    </location>
</feature>
<evidence type="ECO:0000313" key="2">
    <source>
        <dbReference type="EMBL" id="KAJ4492129.1"/>
    </source>
</evidence>
<protein>
    <submittedName>
        <fullName evidence="2">Uncharacterized protein</fullName>
    </submittedName>
</protein>
<reference evidence="2" key="2">
    <citation type="journal article" date="2023" name="Proc. Natl. Acad. Sci. U.S.A.">
        <title>A global phylogenomic analysis of the shiitake genus Lentinula.</title>
        <authorList>
            <person name="Sierra-Patev S."/>
            <person name="Min B."/>
            <person name="Naranjo-Ortiz M."/>
            <person name="Looney B."/>
            <person name="Konkel Z."/>
            <person name="Slot J.C."/>
            <person name="Sakamoto Y."/>
            <person name="Steenwyk J.L."/>
            <person name="Rokas A."/>
            <person name="Carro J."/>
            <person name="Camarero S."/>
            <person name="Ferreira P."/>
            <person name="Molpeceres G."/>
            <person name="Ruiz-Duenas F.J."/>
            <person name="Serrano A."/>
            <person name="Henrissat B."/>
            <person name="Drula E."/>
            <person name="Hughes K.W."/>
            <person name="Mata J.L."/>
            <person name="Ishikawa N.K."/>
            <person name="Vargas-Isla R."/>
            <person name="Ushijima S."/>
            <person name="Smith C.A."/>
            <person name="Donoghue J."/>
            <person name="Ahrendt S."/>
            <person name="Andreopoulos W."/>
            <person name="He G."/>
            <person name="LaButti K."/>
            <person name="Lipzen A."/>
            <person name="Ng V."/>
            <person name="Riley R."/>
            <person name="Sandor L."/>
            <person name="Barry K."/>
            <person name="Martinez A.T."/>
            <person name="Xiao Y."/>
            <person name="Gibbons J.G."/>
            <person name="Terashima K."/>
            <person name="Grigoriev I.V."/>
            <person name="Hibbett D."/>
        </authorList>
    </citation>
    <scope>NUCLEOTIDE SEQUENCE</scope>
    <source>
        <strain evidence="2">Sp2 HRB7682 ss15</strain>
    </source>
</reference>
<keyword evidence="1" id="KW-1133">Transmembrane helix</keyword>
<keyword evidence="1" id="KW-0812">Transmembrane</keyword>
<sequence length="266" mass="30736">MLLLPPSLLRSLSVSVLIFPIIFGVLAMPLASHDDGLSTIPQLKLRGNPIRKRALSLKRYNMTDSLLRNVPCRDYEGLLLLDFEEKWVLVWGTKHYLHPQAEGNAWNIQRRPSVNPIQPSNVLGTVKIQDVDEQKVFDAIANIPLQATQFLALQKIVEYLLGEIQIPHHPLPDNLLYTPEEDWRQIFLAMSNPTLLNQYPCSPYLRLARDVSRQTWFSRNRKRESTIRRFLPYLGTVVENEAKLKYDKDFNSTLWDACQTETASYH</sequence>
<dbReference type="EMBL" id="JANVFS010000005">
    <property type="protein sequence ID" value="KAJ4492129.1"/>
    <property type="molecule type" value="Genomic_DNA"/>
</dbReference>
<proteinExistence type="predicted"/>
<name>A0A9W9DZQ0_9AGAR</name>
<dbReference type="Proteomes" id="UP001150238">
    <property type="component" value="Unassembled WGS sequence"/>
</dbReference>
<accession>A0A9W9DZQ0</accession>